<dbReference type="CDD" id="cd00084">
    <property type="entry name" value="HMG-box_SF"/>
    <property type="match status" value="1"/>
</dbReference>
<evidence type="ECO:0000256" key="2">
    <source>
        <dbReference type="SAM" id="MobiDB-lite"/>
    </source>
</evidence>
<dbReference type="SUPFAM" id="SSF47095">
    <property type="entry name" value="HMG-box"/>
    <property type="match status" value="1"/>
</dbReference>
<feature type="DNA-binding region" description="HMG box" evidence="1">
    <location>
        <begin position="79"/>
        <end position="145"/>
    </location>
</feature>
<dbReference type="SMART" id="SM00398">
    <property type="entry name" value="HMG"/>
    <property type="match status" value="1"/>
</dbReference>
<evidence type="ECO:0000259" key="3">
    <source>
        <dbReference type="PROSITE" id="PS50118"/>
    </source>
</evidence>
<feature type="compositionally biased region" description="Basic and acidic residues" evidence="2">
    <location>
        <begin position="18"/>
        <end position="38"/>
    </location>
</feature>
<dbReference type="Gene3D" id="1.10.30.10">
    <property type="entry name" value="High mobility group box domain"/>
    <property type="match status" value="1"/>
</dbReference>
<dbReference type="KEGG" id="ccal:113464821"/>
<proteinExistence type="predicted"/>
<feature type="domain" description="HMG box" evidence="3">
    <location>
        <begin position="79"/>
        <end position="145"/>
    </location>
</feature>
<dbReference type="PROSITE" id="PS50118">
    <property type="entry name" value="HMG_BOX_2"/>
    <property type="match status" value="1"/>
</dbReference>
<organism evidence="4 5">
    <name type="scientific">Ceratina calcarata</name>
    <dbReference type="NCBI Taxonomy" id="156304"/>
    <lineage>
        <taxon>Eukaryota</taxon>
        <taxon>Metazoa</taxon>
        <taxon>Ecdysozoa</taxon>
        <taxon>Arthropoda</taxon>
        <taxon>Hexapoda</taxon>
        <taxon>Insecta</taxon>
        <taxon>Pterygota</taxon>
        <taxon>Neoptera</taxon>
        <taxon>Endopterygota</taxon>
        <taxon>Hymenoptera</taxon>
        <taxon>Apocrita</taxon>
        <taxon>Aculeata</taxon>
        <taxon>Apoidea</taxon>
        <taxon>Anthophila</taxon>
        <taxon>Apidae</taxon>
        <taxon>Ceratina</taxon>
        <taxon>Zadontomerus</taxon>
    </lineage>
</organism>
<sequence length="242" mass="28088">MDKITKNEQDHEEPNEESFTKDVYNDHSPRAKETDSNCKLRRKSSRVINATSQRNYNQKDARSRSRSRSRSPCIRNSKKWISSNPFINFVQDIRQSQKYCGLRSSKIHQMAGERWRNMSSTEKQPYIKGALNIKNQKLNQKNENINEPAEINADQPKKEDTPKQEKTSKREGKKKVNNLYKLYSYMVSFPFKQRNMASLQEPKKSTREKSRRTKSNTESDTESMTSATSLTNTSDDASDTGS</sequence>
<feature type="compositionally biased region" description="Polar residues" evidence="2">
    <location>
        <begin position="222"/>
        <end position="242"/>
    </location>
</feature>
<dbReference type="InterPro" id="IPR009071">
    <property type="entry name" value="HMG_box_dom"/>
</dbReference>
<feature type="region of interest" description="Disordered" evidence="2">
    <location>
        <begin position="1"/>
        <end position="76"/>
    </location>
</feature>
<keyword evidence="4" id="KW-1185">Reference proteome</keyword>
<gene>
    <name evidence="5" type="primary">LOC113464821</name>
</gene>
<dbReference type="GO" id="GO:0003677">
    <property type="term" value="F:DNA binding"/>
    <property type="evidence" value="ECO:0007669"/>
    <property type="project" value="UniProtKB-UniRule"/>
</dbReference>
<dbReference type="RefSeq" id="XP_026672838.1">
    <property type="nucleotide sequence ID" value="XM_026817037.1"/>
</dbReference>
<keyword evidence="1" id="KW-0539">Nucleus</keyword>
<reference evidence="5" key="1">
    <citation type="submission" date="2025-08" db="UniProtKB">
        <authorList>
            <consortium name="RefSeq"/>
        </authorList>
    </citation>
    <scope>IDENTIFICATION</scope>
    <source>
        <tissue evidence="5">Whole body</tissue>
    </source>
</reference>
<evidence type="ECO:0000313" key="4">
    <source>
        <dbReference type="Proteomes" id="UP000694925"/>
    </source>
</evidence>
<evidence type="ECO:0000256" key="1">
    <source>
        <dbReference type="PROSITE-ProRule" id="PRU00267"/>
    </source>
</evidence>
<keyword evidence="1" id="KW-0238">DNA-binding</keyword>
<feature type="compositionally biased region" description="Polar residues" evidence="2">
    <location>
        <begin position="46"/>
        <end position="56"/>
    </location>
</feature>
<protein>
    <submittedName>
        <fullName evidence="5">Uncharacterized protein LOC113464821 isoform X1</fullName>
    </submittedName>
</protein>
<feature type="region of interest" description="Disordered" evidence="2">
    <location>
        <begin position="138"/>
        <end position="175"/>
    </location>
</feature>
<dbReference type="Pfam" id="PF00505">
    <property type="entry name" value="HMG_box"/>
    <property type="match status" value="1"/>
</dbReference>
<feature type="region of interest" description="Disordered" evidence="2">
    <location>
        <begin position="191"/>
        <end position="242"/>
    </location>
</feature>
<evidence type="ECO:0000313" key="5">
    <source>
        <dbReference type="RefSeq" id="XP_026672838.1"/>
    </source>
</evidence>
<dbReference type="GO" id="GO:0005634">
    <property type="term" value="C:nucleus"/>
    <property type="evidence" value="ECO:0007669"/>
    <property type="project" value="UniProtKB-UniRule"/>
</dbReference>
<accession>A0AAJ7S7D6</accession>
<dbReference type="Proteomes" id="UP000694925">
    <property type="component" value="Unplaced"/>
</dbReference>
<feature type="compositionally biased region" description="Basic and acidic residues" evidence="2">
    <location>
        <begin position="155"/>
        <end position="170"/>
    </location>
</feature>
<name>A0AAJ7S7D6_9HYME</name>
<dbReference type="GeneID" id="113464821"/>
<dbReference type="AlphaFoldDB" id="A0AAJ7S7D6"/>
<dbReference type="InterPro" id="IPR036910">
    <property type="entry name" value="HMG_box_dom_sf"/>
</dbReference>
<feature type="compositionally biased region" description="Low complexity" evidence="2">
    <location>
        <begin position="138"/>
        <end position="153"/>
    </location>
</feature>